<dbReference type="PANTHER" id="PTHR30349">
    <property type="entry name" value="PHAGE INTEGRASE-RELATED"/>
    <property type="match status" value="1"/>
</dbReference>
<reference evidence="6 7" key="1">
    <citation type="submission" date="2019-03" db="EMBL/GenBank/DDBJ databases">
        <title>Genomic Encyclopedia of Type Strains, Phase III (KMG-III): the genomes of soil and plant-associated and newly described type strains.</title>
        <authorList>
            <person name="Whitman W."/>
        </authorList>
    </citation>
    <scope>NUCLEOTIDE SEQUENCE [LARGE SCALE GENOMIC DNA]</scope>
    <source>
        <strain evidence="6 7">CGMCC 1.7002</strain>
    </source>
</reference>
<dbReference type="SUPFAM" id="SSF56349">
    <property type="entry name" value="DNA breaking-rejoining enzymes"/>
    <property type="match status" value="1"/>
</dbReference>
<dbReference type="Proteomes" id="UP000295391">
    <property type="component" value="Unassembled WGS sequence"/>
</dbReference>
<dbReference type="OrthoDB" id="7216962at2"/>
<evidence type="ECO:0000256" key="4">
    <source>
        <dbReference type="ARBA" id="ARBA00023172"/>
    </source>
</evidence>
<dbReference type="Pfam" id="PF00589">
    <property type="entry name" value="Phage_integrase"/>
    <property type="match status" value="1"/>
</dbReference>
<dbReference type="PROSITE" id="PS51898">
    <property type="entry name" value="TYR_RECOMBINASE"/>
    <property type="match status" value="1"/>
</dbReference>
<dbReference type="Gene3D" id="1.10.443.10">
    <property type="entry name" value="Intergrase catalytic core"/>
    <property type="match status" value="1"/>
</dbReference>
<gene>
    <name evidence="6" type="ORF">ATL17_1631</name>
</gene>
<dbReference type="GO" id="GO:0006310">
    <property type="term" value="P:DNA recombination"/>
    <property type="evidence" value="ECO:0007669"/>
    <property type="project" value="UniProtKB-KW"/>
</dbReference>
<evidence type="ECO:0000256" key="2">
    <source>
        <dbReference type="ARBA" id="ARBA00022908"/>
    </source>
</evidence>
<dbReference type="InterPro" id="IPR010998">
    <property type="entry name" value="Integrase_recombinase_N"/>
</dbReference>
<feature type="domain" description="Tyr recombinase" evidence="5">
    <location>
        <begin position="148"/>
        <end position="313"/>
    </location>
</feature>
<dbReference type="InterPro" id="IPR013762">
    <property type="entry name" value="Integrase-like_cat_sf"/>
</dbReference>
<protein>
    <submittedName>
        <fullName evidence="6">Phage integrase family protein</fullName>
    </submittedName>
</protein>
<dbReference type="InterPro" id="IPR002104">
    <property type="entry name" value="Integrase_catalytic"/>
</dbReference>
<dbReference type="RefSeq" id="WP_133572295.1">
    <property type="nucleotide sequence ID" value="NZ_SNYR01000002.1"/>
</dbReference>
<proteinExistence type="inferred from homology"/>
<keyword evidence="4" id="KW-0233">DNA recombination</keyword>
<dbReference type="GO" id="GO:0003677">
    <property type="term" value="F:DNA binding"/>
    <property type="evidence" value="ECO:0007669"/>
    <property type="project" value="UniProtKB-KW"/>
</dbReference>
<evidence type="ECO:0000313" key="6">
    <source>
        <dbReference type="EMBL" id="TDQ63624.1"/>
    </source>
</evidence>
<comment type="similarity">
    <text evidence="1">Belongs to the 'phage' integrase family.</text>
</comment>
<dbReference type="AlphaFoldDB" id="A0A4V3DAS3"/>
<sequence length="332" mass="37534">MGSLKLFKRGEIWWVRGTINGFRIRESTGTAEKSIAEQYKAKRTLEVHKAEIHGQESVVTFAAAMEIYLNADKSERFLAPIFAEWGHKKVSEIKPGNVHDLCLKLYPNSGPATHNRQVITPVQAIINHAAKRGLCNPIKVERFKVEKKIPRVGNQQWLESFIAHASPHLGALAMFMAYTGARISEAVRLEWKDVDFDNQVAVLRKTKTDPLVCTMPQPLIIKLANLERTQDRVFRYKSRNSIQTAWATAEKNAEIEHIPPHDMGRRYFATALMQNGIDPVTVAKAGGWKSKRMVLEVYAQPSDTKEAVQNTFGTKLTQPHIAVQNNKSKTKR</sequence>
<evidence type="ECO:0000256" key="1">
    <source>
        <dbReference type="ARBA" id="ARBA00008857"/>
    </source>
</evidence>
<organism evidence="6 7">
    <name type="scientific">Maritalea mobilis</name>
    <dbReference type="NCBI Taxonomy" id="483324"/>
    <lineage>
        <taxon>Bacteria</taxon>
        <taxon>Pseudomonadati</taxon>
        <taxon>Pseudomonadota</taxon>
        <taxon>Alphaproteobacteria</taxon>
        <taxon>Hyphomicrobiales</taxon>
        <taxon>Devosiaceae</taxon>
        <taxon>Maritalea</taxon>
    </lineage>
</organism>
<dbReference type="EMBL" id="SNYR01000002">
    <property type="protein sequence ID" value="TDQ63624.1"/>
    <property type="molecule type" value="Genomic_DNA"/>
</dbReference>
<comment type="caution">
    <text evidence="6">The sequence shown here is derived from an EMBL/GenBank/DDBJ whole genome shotgun (WGS) entry which is preliminary data.</text>
</comment>
<dbReference type="Gene3D" id="1.10.150.130">
    <property type="match status" value="1"/>
</dbReference>
<evidence type="ECO:0000313" key="7">
    <source>
        <dbReference type="Proteomes" id="UP000295391"/>
    </source>
</evidence>
<keyword evidence="2" id="KW-0229">DNA integration</keyword>
<dbReference type="GO" id="GO:0015074">
    <property type="term" value="P:DNA integration"/>
    <property type="evidence" value="ECO:0007669"/>
    <property type="project" value="UniProtKB-KW"/>
</dbReference>
<dbReference type="InterPro" id="IPR050090">
    <property type="entry name" value="Tyrosine_recombinase_XerCD"/>
</dbReference>
<keyword evidence="3" id="KW-0238">DNA-binding</keyword>
<evidence type="ECO:0000256" key="3">
    <source>
        <dbReference type="ARBA" id="ARBA00023125"/>
    </source>
</evidence>
<accession>A0A4V3DAS3</accession>
<dbReference type="PANTHER" id="PTHR30349:SF41">
    <property type="entry name" value="INTEGRASE_RECOMBINASE PROTEIN MJ0367-RELATED"/>
    <property type="match status" value="1"/>
</dbReference>
<keyword evidence="7" id="KW-1185">Reference proteome</keyword>
<name>A0A4V3DAS3_9HYPH</name>
<evidence type="ECO:0000259" key="5">
    <source>
        <dbReference type="PROSITE" id="PS51898"/>
    </source>
</evidence>
<dbReference type="CDD" id="cd00796">
    <property type="entry name" value="INT_Rci_Hp1_C"/>
    <property type="match status" value="1"/>
</dbReference>
<dbReference type="InterPro" id="IPR011010">
    <property type="entry name" value="DNA_brk_join_enz"/>
</dbReference>